<dbReference type="Proteomes" id="UP000233786">
    <property type="component" value="Unassembled WGS sequence"/>
</dbReference>
<comment type="caution">
    <text evidence="1">The sequence shown here is derived from an EMBL/GenBank/DDBJ whole genome shotgun (WGS) entry which is preliminary data.</text>
</comment>
<dbReference type="RefSeq" id="WP_044576155.1">
    <property type="nucleotide sequence ID" value="NZ_CP061007.1"/>
</dbReference>
<protein>
    <submittedName>
        <fullName evidence="1">Uncharacterized protein</fullName>
    </submittedName>
</protein>
<proteinExistence type="predicted"/>
<accession>A0A2N3XSR7</accession>
<evidence type="ECO:0000313" key="1">
    <source>
        <dbReference type="EMBL" id="PKW13640.1"/>
    </source>
</evidence>
<keyword evidence="2" id="KW-1185">Reference proteome</keyword>
<name>A0A2N3XSR7_SACSN</name>
<evidence type="ECO:0000313" key="2">
    <source>
        <dbReference type="Proteomes" id="UP000233786"/>
    </source>
</evidence>
<sequence>MGDDVATVLEHVRRALLAEQRVAEQRVADAQQSARATAFVEEADVEPDVGAAVDFGEAAHGFDELVPGTGHIPVGTRTVRAGFDAAVAANVLLRERDQAAGDLGLLGRPPHRLSGDVVGQWVPRQCR</sequence>
<reference evidence="1" key="1">
    <citation type="submission" date="2017-12" db="EMBL/GenBank/DDBJ databases">
        <title>Sequencing the genomes of 1000 Actinobacteria strains.</title>
        <authorList>
            <person name="Klenk H.-P."/>
        </authorList>
    </citation>
    <scope>NUCLEOTIDE SEQUENCE [LARGE SCALE GENOMIC DNA]</scope>
    <source>
        <strain evidence="1">DSM 44228</strain>
    </source>
</reference>
<gene>
    <name evidence="1" type="ORF">A8926_1184</name>
</gene>
<dbReference type="EMBL" id="PJNB01000001">
    <property type="protein sequence ID" value="PKW13640.1"/>
    <property type="molecule type" value="Genomic_DNA"/>
</dbReference>
<dbReference type="AlphaFoldDB" id="A0A2N3XSR7"/>
<organism evidence="1 2">
    <name type="scientific">Saccharopolyspora spinosa</name>
    <dbReference type="NCBI Taxonomy" id="60894"/>
    <lineage>
        <taxon>Bacteria</taxon>
        <taxon>Bacillati</taxon>
        <taxon>Actinomycetota</taxon>
        <taxon>Actinomycetes</taxon>
        <taxon>Pseudonocardiales</taxon>
        <taxon>Pseudonocardiaceae</taxon>
        <taxon>Saccharopolyspora</taxon>
    </lineage>
</organism>